<name>A0ABU9XBL4_9BACI</name>
<dbReference type="RefSeq" id="WP_345823129.1">
    <property type="nucleotide sequence ID" value="NZ_JBDIML010000001.1"/>
</dbReference>
<protein>
    <submittedName>
        <fullName evidence="1">Uncharacterized protein</fullName>
    </submittedName>
</protein>
<gene>
    <name evidence="1" type="ORF">ABC228_00495</name>
</gene>
<evidence type="ECO:0000313" key="2">
    <source>
        <dbReference type="Proteomes" id="UP001444625"/>
    </source>
</evidence>
<sequence>MIQTMIYDYLGSETDPIYQKLKQLKKGQQIDLGSLTVSLNYAGMYEVTSVDLHDGFSNTESCYQYLLKTIQEYSHACAI</sequence>
<keyword evidence="2" id="KW-1185">Reference proteome</keyword>
<dbReference type="Proteomes" id="UP001444625">
    <property type="component" value="Unassembled WGS sequence"/>
</dbReference>
<evidence type="ECO:0000313" key="1">
    <source>
        <dbReference type="EMBL" id="MEN2765653.1"/>
    </source>
</evidence>
<comment type="caution">
    <text evidence="1">The sequence shown here is derived from an EMBL/GenBank/DDBJ whole genome shotgun (WGS) entry which is preliminary data.</text>
</comment>
<dbReference type="EMBL" id="JBDIML010000001">
    <property type="protein sequence ID" value="MEN2765653.1"/>
    <property type="molecule type" value="Genomic_DNA"/>
</dbReference>
<reference evidence="1 2" key="1">
    <citation type="submission" date="2024-05" db="EMBL/GenBank/DDBJ databases">
        <authorList>
            <person name="Haq I."/>
            <person name="Ullah Z."/>
            <person name="Ahmad R."/>
            <person name="Li M."/>
            <person name="Tong Y."/>
        </authorList>
    </citation>
    <scope>NUCLEOTIDE SEQUENCE [LARGE SCALE GENOMIC DNA]</scope>
    <source>
        <strain evidence="1 2">16A2E</strain>
    </source>
</reference>
<proteinExistence type="predicted"/>
<accession>A0ABU9XBL4</accession>
<organism evidence="1 2">
    <name type="scientific">Ornithinibacillus xuwenensis</name>
    <dbReference type="NCBI Taxonomy" id="3144668"/>
    <lineage>
        <taxon>Bacteria</taxon>
        <taxon>Bacillati</taxon>
        <taxon>Bacillota</taxon>
        <taxon>Bacilli</taxon>
        <taxon>Bacillales</taxon>
        <taxon>Bacillaceae</taxon>
        <taxon>Ornithinibacillus</taxon>
    </lineage>
</organism>